<dbReference type="Proteomes" id="UP000502041">
    <property type="component" value="Chromosome"/>
</dbReference>
<reference evidence="2 3" key="1">
    <citation type="submission" date="2020-04" db="EMBL/GenBank/DDBJ databases">
        <title>Complete genome of a Psychrophilic, Marine, Gas Vacuolate Bacterium Polaromonas vacuolata KCTC 22033T.</title>
        <authorList>
            <person name="Hwang K."/>
            <person name="Kim K.M."/>
        </authorList>
    </citation>
    <scope>NUCLEOTIDE SEQUENCE [LARGE SCALE GENOMIC DNA]</scope>
    <source>
        <strain evidence="2 3">KCTC 22033</strain>
    </source>
</reference>
<dbReference type="SUPFAM" id="SSF159501">
    <property type="entry name" value="EreA/ChaN-like"/>
    <property type="match status" value="1"/>
</dbReference>
<organism evidence="2 3">
    <name type="scientific">Polaromonas vacuolata</name>
    <dbReference type="NCBI Taxonomy" id="37448"/>
    <lineage>
        <taxon>Bacteria</taxon>
        <taxon>Pseudomonadati</taxon>
        <taxon>Pseudomonadota</taxon>
        <taxon>Betaproteobacteria</taxon>
        <taxon>Burkholderiales</taxon>
        <taxon>Comamonadaceae</taxon>
        <taxon>Polaromonas</taxon>
    </lineage>
</organism>
<keyword evidence="3" id="KW-1185">Reference proteome</keyword>
<dbReference type="Gene3D" id="3.40.50.11550">
    <property type="match status" value="1"/>
</dbReference>
<accession>A0A6H2HDM6</accession>
<dbReference type="KEGG" id="pvac:HC248_03225"/>
<evidence type="ECO:0000313" key="3">
    <source>
        <dbReference type="Proteomes" id="UP000502041"/>
    </source>
</evidence>
<feature type="domain" description="Haem-binding uptake Tiki superfamily ChaN" evidence="1">
    <location>
        <begin position="57"/>
        <end position="244"/>
    </location>
</feature>
<dbReference type="RefSeq" id="WP_168923348.1">
    <property type="nucleotide sequence ID" value="NZ_CP051461.1"/>
</dbReference>
<proteinExistence type="predicted"/>
<dbReference type="Gene3D" id="1.10.8.760">
    <property type="entry name" value="Haem-binding uptake, Tiki superfamily, ChaN, domain 2"/>
    <property type="match status" value="1"/>
</dbReference>
<sequence>MFPQSHSPRRQAISRLGRLPHLWLSATLLAGCASGIQAPILSLPEGPQAQVTANRLERLLPTDILLLGEQHDAAEHQQLEQQVVANLAARGLLAALALEMADAGASTAKLQPKASEQQVKEALQWSDQGWPWAAYGPAVMTAVRAGVPVLGANLARSSMRASMADTSLDAQLPSAALKTQQQLIREGHCDLLPDSQIAPMTRIQIAKDKSMADTLERAKVAGKVVVLLSGSGHTDRMLGVPQHLAASSRFKAVRLYAGSQPQESASFDVFWTTPALPEKDYCEGLAEQLAPAKP</sequence>
<gene>
    <name evidence="2" type="ORF">HC248_03225</name>
</gene>
<evidence type="ECO:0000313" key="2">
    <source>
        <dbReference type="EMBL" id="QJC57893.1"/>
    </source>
</evidence>
<dbReference type="Pfam" id="PF04187">
    <property type="entry name" value="Cofac_haem_bdg"/>
    <property type="match status" value="1"/>
</dbReference>
<protein>
    <recommendedName>
        <fullName evidence="1">Haem-binding uptake Tiki superfamily ChaN domain-containing protein</fullName>
    </recommendedName>
</protein>
<dbReference type="InterPro" id="IPR007314">
    <property type="entry name" value="Cofac_haem-bd_dom"/>
</dbReference>
<evidence type="ECO:0000259" key="1">
    <source>
        <dbReference type="Pfam" id="PF04187"/>
    </source>
</evidence>
<dbReference type="AlphaFoldDB" id="A0A6H2HDM6"/>
<dbReference type="EMBL" id="CP051461">
    <property type="protein sequence ID" value="QJC57893.1"/>
    <property type="molecule type" value="Genomic_DNA"/>
</dbReference>
<name>A0A6H2HDM6_9BURK</name>